<keyword evidence="2" id="KW-1185">Reference proteome</keyword>
<proteinExistence type="predicted"/>
<protein>
    <recommendedName>
        <fullName evidence="3">DUF371 domain-containing protein</fullName>
    </recommendedName>
</protein>
<dbReference type="PANTHER" id="PTHR40696">
    <property type="entry name" value="DUF371 FAMILY PROTEIN"/>
    <property type="match status" value="1"/>
</dbReference>
<accession>H1YWI3</accession>
<gene>
    <name evidence="1" type="ORF">Metlim_1684</name>
</gene>
<dbReference type="AlphaFoldDB" id="H1YWI3"/>
<sequence length="172" mass="18664">MGIIRAEERVICYGHPNVRAEHKSTFEITCEENLSVKGTCIIGVSADKGAAGLSDIFRKTLCNDGAVLKTRLSVGNMTHTILSDGSGAFTLSHPTDLVWRRSTFVCPRTIGIYSDTVANKIPDGIISLLKDGAEMIVDLEVSFNPEVQSPSVLLPEGFFHTVEGCRCPSHKE</sequence>
<dbReference type="Proteomes" id="UP000005741">
    <property type="component" value="Chromosome"/>
</dbReference>
<dbReference type="STRING" id="937775.Metlim_1684"/>
<dbReference type="RefSeq" id="WP_004077638.1">
    <property type="nucleotide sequence ID" value="NZ_CM001436.1"/>
</dbReference>
<dbReference type="FunCoup" id="H1YWI3">
    <property type="interactions" value="1"/>
</dbReference>
<reference evidence="1 2" key="1">
    <citation type="submission" date="2011-10" db="EMBL/GenBank/DDBJ databases">
        <title>The Improved High-Quality Draft genome of Methanoplanus limicola DSM 2279.</title>
        <authorList>
            <consortium name="US DOE Joint Genome Institute (JGI-PGF)"/>
            <person name="Lucas S."/>
            <person name="Copeland A."/>
            <person name="Lapidus A."/>
            <person name="Glavina del Rio T."/>
            <person name="Dalin E."/>
            <person name="Tice H."/>
            <person name="Bruce D."/>
            <person name="Goodwin L."/>
            <person name="Pitluck S."/>
            <person name="Peters L."/>
            <person name="Mikhailova N."/>
            <person name="Lu M."/>
            <person name="Kyrpides N."/>
            <person name="Mavromatis K."/>
            <person name="Ivanova N."/>
            <person name="Markowitz V."/>
            <person name="Cheng J.-F."/>
            <person name="Hugenholtz P."/>
            <person name="Woyke T."/>
            <person name="Wu D."/>
            <person name="Wirth R."/>
            <person name="Brambilla E.-M."/>
            <person name="Klenk H.-P."/>
            <person name="Eisen J.A."/>
        </authorList>
    </citation>
    <scope>NUCLEOTIDE SEQUENCE [LARGE SCALE GENOMIC DNA]</scope>
    <source>
        <strain evidence="1 2">DSM 2279</strain>
    </source>
</reference>
<evidence type="ECO:0008006" key="3">
    <source>
        <dbReference type="Google" id="ProtNLM"/>
    </source>
</evidence>
<dbReference type="HOGENOM" id="CLU_135994_0_0_2"/>
<dbReference type="Gene3D" id="2.60.120.630">
    <property type="entry name" value="mth639 domain like"/>
    <property type="match status" value="1"/>
</dbReference>
<dbReference type="EMBL" id="CM001436">
    <property type="protein sequence ID" value="EHQ35785.1"/>
    <property type="molecule type" value="Genomic_DNA"/>
</dbReference>
<dbReference type="PANTHER" id="PTHR40696:SF1">
    <property type="entry name" value="DUF371 DOMAIN-CONTAINING PROTEIN"/>
    <property type="match status" value="1"/>
</dbReference>
<organism evidence="1 2">
    <name type="scientific">Methanoplanus limicola DSM 2279</name>
    <dbReference type="NCBI Taxonomy" id="937775"/>
    <lineage>
        <taxon>Archaea</taxon>
        <taxon>Methanobacteriati</taxon>
        <taxon>Methanobacteriota</taxon>
        <taxon>Stenosarchaea group</taxon>
        <taxon>Methanomicrobia</taxon>
        <taxon>Methanomicrobiales</taxon>
        <taxon>Methanomicrobiaceae</taxon>
        <taxon>Methanoplanus</taxon>
    </lineage>
</organism>
<name>H1YWI3_9EURY</name>
<dbReference type="InterPro" id="IPR007171">
    <property type="entry name" value="DUF371"/>
</dbReference>
<dbReference type="InterPro" id="IPR023131">
    <property type="entry name" value="Mth639-like_dom_sf"/>
</dbReference>
<evidence type="ECO:0000313" key="1">
    <source>
        <dbReference type="EMBL" id="EHQ35785.1"/>
    </source>
</evidence>
<dbReference type="Pfam" id="PF04027">
    <property type="entry name" value="DUF371"/>
    <property type="match status" value="1"/>
</dbReference>
<dbReference type="InParanoid" id="H1YWI3"/>
<evidence type="ECO:0000313" key="2">
    <source>
        <dbReference type="Proteomes" id="UP000005741"/>
    </source>
</evidence>